<evidence type="ECO:0000256" key="1">
    <source>
        <dbReference type="SAM" id="MobiDB-lite"/>
    </source>
</evidence>
<feature type="compositionally biased region" description="Acidic residues" evidence="1">
    <location>
        <begin position="509"/>
        <end position="521"/>
    </location>
</feature>
<feature type="compositionally biased region" description="Low complexity" evidence="1">
    <location>
        <begin position="279"/>
        <end position="316"/>
    </location>
</feature>
<organism evidence="2 3">
    <name type="scientific">Marasmius crinis-equi</name>
    <dbReference type="NCBI Taxonomy" id="585013"/>
    <lineage>
        <taxon>Eukaryota</taxon>
        <taxon>Fungi</taxon>
        <taxon>Dikarya</taxon>
        <taxon>Basidiomycota</taxon>
        <taxon>Agaricomycotina</taxon>
        <taxon>Agaricomycetes</taxon>
        <taxon>Agaricomycetidae</taxon>
        <taxon>Agaricales</taxon>
        <taxon>Marasmiineae</taxon>
        <taxon>Marasmiaceae</taxon>
        <taxon>Marasmius</taxon>
    </lineage>
</organism>
<proteinExistence type="predicted"/>
<feature type="region of interest" description="Disordered" evidence="1">
    <location>
        <begin position="251"/>
        <end position="414"/>
    </location>
</feature>
<gene>
    <name evidence="2" type="ORF">V5O48_016546</name>
</gene>
<evidence type="ECO:0000313" key="3">
    <source>
        <dbReference type="Proteomes" id="UP001465976"/>
    </source>
</evidence>
<feature type="region of interest" description="Disordered" evidence="1">
    <location>
        <begin position="145"/>
        <end position="204"/>
    </location>
</feature>
<feature type="non-terminal residue" evidence="2">
    <location>
        <position position="1"/>
    </location>
</feature>
<reference evidence="2 3" key="1">
    <citation type="submission" date="2024-02" db="EMBL/GenBank/DDBJ databases">
        <title>A draft genome for the cacao thread blight pathogen Marasmius crinis-equi.</title>
        <authorList>
            <person name="Cohen S.P."/>
            <person name="Baruah I.K."/>
            <person name="Amoako-Attah I."/>
            <person name="Bukari Y."/>
            <person name="Meinhardt L.W."/>
            <person name="Bailey B.A."/>
        </authorList>
    </citation>
    <scope>NUCLEOTIDE SEQUENCE [LARGE SCALE GENOMIC DNA]</scope>
    <source>
        <strain evidence="2 3">GH-76</strain>
    </source>
</reference>
<feature type="compositionally biased region" description="Basic residues" evidence="1">
    <location>
        <begin position="177"/>
        <end position="187"/>
    </location>
</feature>
<evidence type="ECO:0000313" key="2">
    <source>
        <dbReference type="EMBL" id="KAL0565479.1"/>
    </source>
</evidence>
<sequence length="521" mass="56224">PLLHPGPYSQPQHQIQNLSLLLFLRLIPTQNPPVTHTPIPIPIRLAALPESKGHLPFLHCPIPECITRSFYTYPDDVHATYVRVLARVTRGSESGSIVRRTRRRRRVWTSHPRGRPVSPTPTLLHQAAEENIYLVSVALEGTLSRSSSSVSARNRDWGQTTSGMATGGRLQRSGSGKSKRKSASRHTRSPERQGESGGVEQSTCAWGREYRGTVKPVGSVDVPMEVVKAPKSVSVKDLEAMDTDSVKAKVKSGAGGGMFLPKAPSLKVEEDGQRRAGQSVLPSHPRSSSHPVASASTSTLTPAVPSSSTSLSTPVPARHDHVHFQCAPSPPSQSRKQVMPLKSALKGGSGSGGSRTPSPGTLATYRSTPSPPEIVTQLQPPQPPQHNTESNHGKDSIPNGTKAMHDEDLYADNMVSSSSYETGYEAFGGAAKTDGNGNAIVPKSAPQPVPQRRKSAPASLKSQFSSTPPAIEDDPEGMVWEVTESPTSTETPRQRQNSQKGRGYKEERDMWDDSSEEQEDN</sequence>
<protein>
    <submittedName>
        <fullName evidence="2">Uncharacterized protein</fullName>
    </submittedName>
</protein>
<feature type="region of interest" description="Disordered" evidence="1">
    <location>
        <begin position="426"/>
        <end position="521"/>
    </location>
</feature>
<keyword evidence="3" id="KW-1185">Reference proteome</keyword>
<comment type="caution">
    <text evidence="2">The sequence shown here is derived from an EMBL/GenBank/DDBJ whole genome shotgun (WGS) entry which is preliminary data.</text>
</comment>
<dbReference type="EMBL" id="JBAHYK010002244">
    <property type="protein sequence ID" value="KAL0565479.1"/>
    <property type="molecule type" value="Genomic_DNA"/>
</dbReference>
<name>A0ABR3ERE8_9AGAR</name>
<feature type="compositionally biased region" description="Low complexity" evidence="1">
    <location>
        <begin position="167"/>
        <end position="176"/>
    </location>
</feature>
<feature type="non-terminal residue" evidence="2">
    <location>
        <position position="521"/>
    </location>
</feature>
<feature type="region of interest" description="Disordered" evidence="1">
    <location>
        <begin position="96"/>
        <end position="121"/>
    </location>
</feature>
<accession>A0ABR3ERE8</accession>
<dbReference type="Proteomes" id="UP001465976">
    <property type="component" value="Unassembled WGS sequence"/>
</dbReference>
<feature type="compositionally biased region" description="Basic residues" evidence="1">
    <location>
        <begin position="99"/>
        <end position="114"/>
    </location>
</feature>